<feature type="transmembrane region" description="Helical" evidence="1">
    <location>
        <begin position="20"/>
        <end position="43"/>
    </location>
</feature>
<dbReference type="GeneID" id="39420647"/>
<reference evidence="2 3" key="1">
    <citation type="submission" date="2019-02" db="EMBL/GenBank/DDBJ databases">
        <authorList>
            <person name="Lehtovirta-Morley E L."/>
        </authorList>
    </citation>
    <scope>NUCLEOTIDE SEQUENCE [LARGE SCALE GENOMIC DNA]</scope>
    <source>
        <strain evidence="2">NFRAN1</strain>
    </source>
</reference>
<keyword evidence="1" id="KW-0812">Transmembrane</keyword>
<keyword evidence="1" id="KW-0472">Membrane</keyword>
<dbReference type="AlphaFoldDB" id="A0A484I8N7"/>
<proteinExistence type="predicted"/>
<protein>
    <submittedName>
        <fullName evidence="2">Uncharacterized protein</fullName>
    </submittedName>
</protein>
<organism evidence="2 3">
    <name type="scientific">Candidatus Nitrosocosmicus franklandianus</name>
    <dbReference type="NCBI Taxonomy" id="1798806"/>
    <lineage>
        <taxon>Archaea</taxon>
        <taxon>Nitrososphaerota</taxon>
        <taxon>Nitrososphaeria</taxon>
        <taxon>Nitrososphaerales</taxon>
        <taxon>Nitrososphaeraceae</taxon>
        <taxon>Candidatus Nitrosocosmicus</taxon>
    </lineage>
</organism>
<keyword evidence="1" id="KW-1133">Transmembrane helix</keyword>
<accession>A0A484I8N7</accession>
<dbReference type="OrthoDB" id="9240at2157"/>
<dbReference type="Proteomes" id="UP000294299">
    <property type="component" value="Chromosome NFRAN"/>
</dbReference>
<dbReference type="KEGG" id="nfn:NFRAN_1259"/>
<sequence>MRRDTWRGGEGGGTSKNIILAGTVLVITYLSLSYALESTIFVYSDFPRKEIMDDLSDARIIDLETGQWIQNRLVNSTLTSALDIQRVAFFEKMDRLNSTIWIGDNFLRSKDIKNISSVAYGILIDGDKDSSTGKEGVDYQLEIQWINNTGSIKLQKWNKLLLEYSSLGKYKILDLVQNQSGYTSFENDNNYVILSLDMNKISVDSSYRMMFYDLVSFSDGTLGIDLTNWINIPADSFRVLTSPEEITLKKGETKTIGLQILSSSGKISAITDLYDFSNYTSLNIVMKNKNDNLTNSTIGGSTTEPVQIEISVPKDAKIGTYTIPITANISFGSNFPSNLIDFNNEYPIIIDTKGYEIKNGNFTVDVVEPPTFQEELKTFWAAYGSMITLIGAGFAGGLSSLFFEYIKERRGRKSNKK</sequence>
<feature type="transmembrane region" description="Helical" evidence="1">
    <location>
        <begin position="380"/>
        <end position="403"/>
    </location>
</feature>
<evidence type="ECO:0000256" key="1">
    <source>
        <dbReference type="SAM" id="Phobius"/>
    </source>
</evidence>
<dbReference type="EMBL" id="LR216287">
    <property type="protein sequence ID" value="VFJ13581.1"/>
    <property type="molecule type" value="Genomic_DNA"/>
</dbReference>
<gene>
    <name evidence="2" type="ORF">NFRAN_1259</name>
</gene>
<evidence type="ECO:0000313" key="3">
    <source>
        <dbReference type="Proteomes" id="UP000294299"/>
    </source>
</evidence>
<keyword evidence="3" id="KW-1185">Reference proteome</keyword>
<evidence type="ECO:0000313" key="2">
    <source>
        <dbReference type="EMBL" id="VFJ13581.1"/>
    </source>
</evidence>
<name>A0A484I8N7_9ARCH</name>
<dbReference type="RefSeq" id="WP_134483523.1">
    <property type="nucleotide sequence ID" value="NZ_LR216287.1"/>
</dbReference>